<reference evidence="4" key="1">
    <citation type="submission" date="2025-08" db="UniProtKB">
        <authorList>
            <consortium name="Ensembl"/>
        </authorList>
    </citation>
    <scope>IDENTIFICATION</scope>
</reference>
<dbReference type="InterPro" id="IPR051876">
    <property type="entry name" value="ODA-DC/CCD"/>
</dbReference>
<keyword evidence="1 2" id="KW-0175">Coiled coil</keyword>
<evidence type="ECO:0000313" key="5">
    <source>
        <dbReference type="Proteomes" id="UP000694541"/>
    </source>
</evidence>
<keyword evidence="5" id="KW-1185">Reference proteome</keyword>
<evidence type="ECO:0000256" key="1">
    <source>
        <dbReference type="ARBA" id="ARBA00023054"/>
    </source>
</evidence>
<dbReference type="Pfam" id="PF21773">
    <property type="entry name" value="ODAD1_CC"/>
    <property type="match status" value="1"/>
</dbReference>
<feature type="coiled-coil region" evidence="2">
    <location>
        <begin position="31"/>
        <end position="152"/>
    </location>
</feature>
<dbReference type="GO" id="GO:0036158">
    <property type="term" value="P:outer dynein arm assembly"/>
    <property type="evidence" value="ECO:0007669"/>
    <property type="project" value="TreeGrafter"/>
</dbReference>
<dbReference type="PANTHER" id="PTHR21694:SF18">
    <property type="entry name" value="COILED-COIL DOMAIN-CONTAINING PROTEIN 63"/>
    <property type="match status" value="1"/>
</dbReference>
<proteinExistence type="predicted"/>
<dbReference type="Ensembl" id="ENSANIT00000022931.1">
    <property type="protein sequence ID" value="ENSANIP00000022196.1"/>
    <property type="gene ID" value="ENSANIG00000015072.1"/>
</dbReference>
<sequence>ITSLRNVMLDDRNCMELQCLLQTKYQYDSLIRDRKALLADLDNQILELEKKIARENQIAVKVKQANCSKRLQKQIETLEMRLNNVTVHFDTTLTRNNKLREEIENLRIQKAILDNFYLKLHKKLDQQRRRMNTAVEQTAQAYEQRMEALARISAMNERHSKDTVQYNVELQEQERVLDQETKLKTFVLAKFTDRSELEEKAKKKKALKVAQRAKRSQGESFESQEVAYKRLLELAEDGDIDRLVNGFIEKEEKNFACFSYATELNNEMEKMQRRIKDLQVCSRLFMSPLSQLEKLMETTEEANRYEDKCKESSKVLGQLKTDMEVLFKEINCDATKIMKQLGENGQITDLNLMQFFGLVEKKANELLLMESILRYMSADDLDPAQPFTNPLLAGTSLLRPMDRAQLCPPAVTVHMTGLPFSWAVEVPLDHGQLRQLILQSHEKEWGNAISMGKKGRNGVKV</sequence>
<organism evidence="4 5">
    <name type="scientific">Accipiter nisus</name>
    <name type="common">Eurasian sparrowhawk</name>
    <dbReference type="NCBI Taxonomy" id="211598"/>
    <lineage>
        <taxon>Eukaryota</taxon>
        <taxon>Metazoa</taxon>
        <taxon>Chordata</taxon>
        <taxon>Craniata</taxon>
        <taxon>Vertebrata</taxon>
        <taxon>Euteleostomi</taxon>
        <taxon>Archelosauria</taxon>
        <taxon>Archosauria</taxon>
        <taxon>Dinosauria</taxon>
        <taxon>Saurischia</taxon>
        <taxon>Theropoda</taxon>
        <taxon>Coelurosauria</taxon>
        <taxon>Aves</taxon>
        <taxon>Neognathae</taxon>
        <taxon>Neoaves</taxon>
        <taxon>Telluraves</taxon>
        <taxon>Accipitrimorphae</taxon>
        <taxon>Accipitriformes</taxon>
        <taxon>Accipitridae</taxon>
        <taxon>Accipitrinae</taxon>
        <taxon>Accipiter</taxon>
    </lineage>
</organism>
<dbReference type="InterPro" id="IPR049258">
    <property type="entry name" value="ODAD1_CC"/>
</dbReference>
<evidence type="ECO:0000313" key="4">
    <source>
        <dbReference type="Ensembl" id="ENSANIP00000022196.1"/>
    </source>
</evidence>
<evidence type="ECO:0000259" key="3">
    <source>
        <dbReference type="Pfam" id="PF21773"/>
    </source>
</evidence>
<dbReference type="PANTHER" id="PTHR21694">
    <property type="entry name" value="COILED-COIL DOMAIN-CONTAINING PROTEIN 63"/>
    <property type="match status" value="1"/>
</dbReference>
<feature type="domain" description="ODAD1 central coiled coil region" evidence="3">
    <location>
        <begin position="72"/>
        <end position="343"/>
    </location>
</feature>
<reference evidence="4" key="2">
    <citation type="submission" date="2025-09" db="UniProtKB">
        <authorList>
            <consortium name="Ensembl"/>
        </authorList>
    </citation>
    <scope>IDENTIFICATION</scope>
</reference>
<protein>
    <recommendedName>
        <fullName evidence="3">ODAD1 central coiled coil region domain-containing protein</fullName>
    </recommendedName>
</protein>
<accession>A0A8B9NIE5</accession>
<dbReference type="GO" id="GO:0003341">
    <property type="term" value="P:cilium movement"/>
    <property type="evidence" value="ECO:0007669"/>
    <property type="project" value="TreeGrafter"/>
</dbReference>
<dbReference type="AlphaFoldDB" id="A0A8B9NIE5"/>
<dbReference type="Proteomes" id="UP000694541">
    <property type="component" value="Unplaced"/>
</dbReference>
<evidence type="ECO:0000256" key="2">
    <source>
        <dbReference type="SAM" id="Coils"/>
    </source>
</evidence>
<dbReference type="GO" id="GO:0005930">
    <property type="term" value="C:axoneme"/>
    <property type="evidence" value="ECO:0007669"/>
    <property type="project" value="TreeGrafter"/>
</dbReference>
<name>A0A8B9NIE5_9AVES</name>
<feature type="coiled-coil region" evidence="2">
    <location>
        <begin position="261"/>
        <end position="315"/>
    </location>
</feature>